<dbReference type="EMBL" id="MRTJ01000001">
    <property type="protein sequence ID" value="OMF17555.1"/>
    <property type="molecule type" value="Genomic_DNA"/>
</dbReference>
<protein>
    <recommendedName>
        <fullName evidence="1">Protein kinase domain-containing protein</fullName>
    </recommendedName>
</protein>
<feature type="domain" description="Protein kinase" evidence="1">
    <location>
        <begin position="1"/>
        <end position="269"/>
    </location>
</feature>
<dbReference type="InterPro" id="IPR000719">
    <property type="entry name" value="Prot_kinase_dom"/>
</dbReference>
<gene>
    <name evidence="2" type="ORF">BK131_06235</name>
</gene>
<dbReference type="InterPro" id="IPR011009">
    <property type="entry name" value="Kinase-like_dom_sf"/>
</dbReference>
<evidence type="ECO:0000313" key="3">
    <source>
        <dbReference type="Proteomes" id="UP000187134"/>
    </source>
</evidence>
<dbReference type="InterPro" id="IPR051678">
    <property type="entry name" value="AGP_Transferase"/>
</dbReference>
<sequence>MERIGQGRTAEIYAYSNEHIMKLYRMDFPLEAVQNEFRISELAFKKGLPVPQAVSLIEDTPRAGIVFRRVEGNTLLSLIIQQPAILEQLASKMAECHYRLHCERDDEATLPSQKQILSGAIRNVRLLSENDQARVLSYLTTLPDQQQICHGDYHPDNVMLSEVGDQYWVIDWMTGMSGDPAGDVARSWVILMSGTLPEDTEPAIRMGFEMARESLVEYYVNHYIQISGISRETIESWMLPVAAARLDEGLPAQEAEQLLKFVQERIRRL</sequence>
<comment type="caution">
    <text evidence="2">The sequence shown here is derived from an EMBL/GenBank/DDBJ whole genome shotgun (WGS) entry which is preliminary data.</text>
</comment>
<dbReference type="OrthoDB" id="9800774at2"/>
<organism evidence="2 3">
    <name type="scientific">Paenibacillus amylolyticus</name>
    <dbReference type="NCBI Taxonomy" id="1451"/>
    <lineage>
        <taxon>Bacteria</taxon>
        <taxon>Bacillati</taxon>
        <taxon>Bacillota</taxon>
        <taxon>Bacilli</taxon>
        <taxon>Bacillales</taxon>
        <taxon>Paenibacillaceae</taxon>
        <taxon>Paenibacillus</taxon>
    </lineage>
</organism>
<dbReference type="GO" id="GO:0005524">
    <property type="term" value="F:ATP binding"/>
    <property type="evidence" value="ECO:0007669"/>
    <property type="project" value="InterPro"/>
</dbReference>
<reference evidence="2 3" key="1">
    <citation type="submission" date="2016-11" db="EMBL/GenBank/DDBJ databases">
        <title>Paenibacillus species isolates.</title>
        <authorList>
            <person name="Beno S.M."/>
        </authorList>
    </citation>
    <scope>NUCLEOTIDE SEQUENCE [LARGE SCALE GENOMIC DNA]</scope>
    <source>
        <strain evidence="2 3">FSL H8-0246</strain>
    </source>
</reference>
<evidence type="ECO:0000259" key="1">
    <source>
        <dbReference type="PROSITE" id="PS50011"/>
    </source>
</evidence>
<dbReference type="PANTHER" id="PTHR21310:SF40">
    <property type="entry name" value="AMINOGLYCOSIDE PHOSPHOTRANSFERASE DOMAIN-CONTAINING PROTEIN-RELATED"/>
    <property type="match status" value="1"/>
</dbReference>
<evidence type="ECO:0000313" key="2">
    <source>
        <dbReference type="EMBL" id="OMF17555.1"/>
    </source>
</evidence>
<dbReference type="PROSITE" id="PS50011">
    <property type="entry name" value="PROTEIN_KINASE_DOM"/>
    <property type="match status" value="1"/>
</dbReference>
<dbReference type="Gene3D" id="3.90.1200.10">
    <property type="match status" value="1"/>
</dbReference>
<proteinExistence type="predicted"/>
<dbReference type="GO" id="GO:0004672">
    <property type="term" value="F:protein kinase activity"/>
    <property type="evidence" value="ECO:0007669"/>
    <property type="project" value="InterPro"/>
</dbReference>
<accession>A0A1R1C617</accession>
<name>A0A1R1C617_PAEAM</name>
<dbReference type="PANTHER" id="PTHR21310">
    <property type="entry name" value="AMINOGLYCOSIDE PHOSPHOTRANSFERASE-RELATED-RELATED"/>
    <property type="match status" value="1"/>
</dbReference>
<dbReference type="SUPFAM" id="SSF56112">
    <property type="entry name" value="Protein kinase-like (PK-like)"/>
    <property type="match status" value="1"/>
</dbReference>
<dbReference type="Proteomes" id="UP000187134">
    <property type="component" value="Unassembled WGS sequence"/>
</dbReference>
<dbReference type="RefSeq" id="WP_076330819.1">
    <property type="nucleotide sequence ID" value="NZ_MRTJ01000001.1"/>
</dbReference>
<dbReference type="AlphaFoldDB" id="A0A1R1C617"/>
<dbReference type="Pfam" id="PF01636">
    <property type="entry name" value="APH"/>
    <property type="match status" value="1"/>
</dbReference>
<dbReference type="InterPro" id="IPR002575">
    <property type="entry name" value="Aminoglycoside_PTrfase"/>
</dbReference>